<name>A0ABU2MBP6_9ACTN</name>
<dbReference type="InterPro" id="IPR001387">
    <property type="entry name" value="Cro/C1-type_HTH"/>
</dbReference>
<evidence type="ECO:0000313" key="2">
    <source>
        <dbReference type="EMBL" id="MDT0330108.1"/>
    </source>
</evidence>
<feature type="domain" description="HTH cro/C1-type" evidence="1">
    <location>
        <begin position="19"/>
        <end position="69"/>
    </location>
</feature>
<gene>
    <name evidence="2" type="ORF">RM479_16975</name>
</gene>
<dbReference type="SUPFAM" id="SSF47413">
    <property type="entry name" value="lambda repressor-like DNA-binding domains"/>
    <property type="match status" value="1"/>
</dbReference>
<sequence length="290" mass="32228">MTLEPEHADRQRGELADALRRLRRAAGLTGASLASRTGMSQAKVSKIENNRVRPSVVDVERILTALGVPARGEDGSRLLELARVANSDYQGFRTALQRGLGELQRDLAAVESSAATIRFFLPCMITGLLQTPEYARQTLAHPLVNRGAEWQSALARRLERQQVLYRTGKRFVFVLTEAALRWPLCPPAIMALQVDRIASLSELSGVEIAVVPSDSLVPSGPLNGFTLYDDRLVTVEVFTGELALRDPREVSYSREIFDFFHEHALTGESMRSFLEEIARGFRSDAKYDIS</sequence>
<comment type="caution">
    <text evidence="2">The sequence shown here is derived from an EMBL/GenBank/DDBJ whole genome shotgun (WGS) entry which is preliminary data.</text>
</comment>
<dbReference type="InterPro" id="IPR043917">
    <property type="entry name" value="DUF5753"/>
</dbReference>
<protein>
    <submittedName>
        <fullName evidence="2">Helix-turn-helix transcriptional regulator</fullName>
    </submittedName>
</protein>
<keyword evidence="3" id="KW-1185">Reference proteome</keyword>
<dbReference type="EMBL" id="JAVREP010000011">
    <property type="protein sequence ID" value="MDT0330108.1"/>
    <property type="molecule type" value="Genomic_DNA"/>
</dbReference>
<evidence type="ECO:0000259" key="1">
    <source>
        <dbReference type="PROSITE" id="PS50943"/>
    </source>
</evidence>
<dbReference type="RefSeq" id="WP_311512693.1">
    <property type="nucleotide sequence ID" value="NZ_JAVREP010000011.1"/>
</dbReference>
<dbReference type="Proteomes" id="UP001183390">
    <property type="component" value="Unassembled WGS sequence"/>
</dbReference>
<accession>A0ABU2MBP6</accession>
<dbReference type="CDD" id="cd00093">
    <property type="entry name" value="HTH_XRE"/>
    <property type="match status" value="1"/>
</dbReference>
<evidence type="ECO:0000313" key="3">
    <source>
        <dbReference type="Proteomes" id="UP001183390"/>
    </source>
</evidence>
<dbReference type="Gene3D" id="1.10.260.40">
    <property type="entry name" value="lambda repressor-like DNA-binding domains"/>
    <property type="match status" value="1"/>
</dbReference>
<dbReference type="InterPro" id="IPR010982">
    <property type="entry name" value="Lambda_DNA-bd_dom_sf"/>
</dbReference>
<dbReference type="PROSITE" id="PS50943">
    <property type="entry name" value="HTH_CROC1"/>
    <property type="match status" value="1"/>
</dbReference>
<dbReference type="Pfam" id="PF19054">
    <property type="entry name" value="DUF5753"/>
    <property type="match status" value="1"/>
</dbReference>
<organism evidence="2 3">
    <name type="scientific">Nocardiopsis lambiniae</name>
    <dbReference type="NCBI Taxonomy" id="3075539"/>
    <lineage>
        <taxon>Bacteria</taxon>
        <taxon>Bacillati</taxon>
        <taxon>Actinomycetota</taxon>
        <taxon>Actinomycetes</taxon>
        <taxon>Streptosporangiales</taxon>
        <taxon>Nocardiopsidaceae</taxon>
        <taxon>Nocardiopsis</taxon>
    </lineage>
</organism>
<dbReference type="SMART" id="SM00530">
    <property type="entry name" value="HTH_XRE"/>
    <property type="match status" value="1"/>
</dbReference>
<reference evidence="3" key="1">
    <citation type="submission" date="2023-07" db="EMBL/GenBank/DDBJ databases">
        <title>30 novel species of actinomycetes from the DSMZ collection.</title>
        <authorList>
            <person name="Nouioui I."/>
        </authorList>
    </citation>
    <scope>NUCLEOTIDE SEQUENCE [LARGE SCALE GENOMIC DNA]</scope>
    <source>
        <strain evidence="3">DSM 44743</strain>
    </source>
</reference>
<dbReference type="Pfam" id="PF13560">
    <property type="entry name" value="HTH_31"/>
    <property type="match status" value="1"/>
</dbReference>
<proteinExistence type="predicted"/>